<dbReference type="InterPro" id="IPR005804">
    <property type="entry name" value="FA_desaturase_dom"/>
</dbReference>
<dbReference type="InterPro" id="IPR012171">
    <property type="entry name" value="Fatty_acid_desaturase"/>
</dbReference>
<proteinExistence type="predicted"/>
<reference evidence="2" key="1">
    <citation type="submission" date="2022-08" db="EMBL/GenBank/DDBJ databases">
        <title>Genome analysis of Corynebacteriales strain.</title>
        <authorList>
            <person name="Lee S.D."/>
        </authorList>
    </citation>
    <scope>NUCLEOTIDE SEQUENCE</scope>
    <source>
        <strain evidence="2">D3-21</strain>
    </source>
</reference>
<keyword evidence="3" id="KW-1185">Reference proteome</keyword>
<protein>
    <submittedName>
        <fullName evidence="2">Fatty acid desaturase</fullName>
    </submittedName>
</protein>
<dbReference type="Pfam" id="PF00487">
    <property type="entry name" value="FA_desaturase"/>
    <property type="match status" value="1"/>
</dbReference>
<accession>A0A9X4M0R4</accession>
<gene>
    <name evidence="2" type="ORF">NVS88_00350</name>
</gene>
<comment type="caution">
    <text evidence="2">The sequence shown here is derived from an EMBL/GenBank/DDBJ whole genome shotgun (WGS) entry which is preliminary data.</text>
</comment>
<dbReference type="RefSeq" id="WP_332518877.1">
    <property type="nucleotide sequence ID" value="NZ_JANRHA010000001.1"/>
</dbReference>
<dbReference type="EMBL" id="JANRHA010000001">
    <property type="protein sequence ID" value="MDG3013008.1"/>
    <property type="molecule type" value="Genomic_DNA"/>
</dbReference>
<evidence type="ECO:0000313" key="2">
    <source>
        <dbReference type="EMBL" id="MDG3013008.1"/>
    </source>
</evidence>
<sequence>MAITDIKEFAHLTEADIEELGRELDTIRRDVEESLGARDARYIRRTVEFQRILEATGRIVLFRSRTRTSWWVGTGILAVAKSIENMELGHNVIHGQWDWMNEPEIHSTSWEWDMACPAPQWKHSHNFLHHKYTNVVGMDHDVGFGVMRVTRDQQWKPMHLLQPLQNLILAVTFEWGIAVHDIKIGRLRTGTEQEQQETRAQLRELGRKVRRQVAKDYVFFPALSGRRFVRTLQANALANVLRNLWTYVVIFCGHFPDGAEKFTVEELEHETPAEWYLRQMLGTANIDAGPVMAFMTGNLSYQIEHHLFPDLPSNRYAEIAVRVRALCEKYDLPYTTGSLARQYLLTLRTIYKLALPNEMLSATADDAPETSSERKFRSAAGTGRTALREAIAVDPTTGRRRGLRTALREMRGR</sequence>
<evidence type="ECO:0000313" key="3">
    <source>
        <dbReference type="Proteomes" id="UP001152755"/>
    </source>
</evidence>
<dbReference type="GO" id="GO:0008610">
    <property type="term" value="P:lipid biosynthetic process"/>
    <property type="evidence" value="ECO:0007669"/>
    <property type="project" value="UniProtKB-ARBA"/>
</dbReference>
<dbReference type="Proteomes" id="UP001152755">
    <property type="component" value="Unassembled WGS sequence"/>
</dbReference>
<dbReference type="AlphaFoldDB" id="A0A9X4M0R4"/>
<dbReference type="PANTHER" id="PTHR19353">
    <property type="entry name" value="FATTY ACID DESATURASE 2"/>
    <property type="match status" value="1"/>
</dbReference>
<feature type="domain" description="Fatty acid desaturase" evidence="1">
    <location>
        <begin position="69"/>
        <end position="336"/>
    </location>
</feature>
<dbReference type="GO" id="GO:0016717">
    <property type="term" value="F:oxidoreductase activity, acting on paired donors, with oxidation of a pair of donors resulting in the reduction of molecular oxygen to two molecules of water"/>
    <property type="evidence" value="ECO:0007669"/>
    <property type="project" value="TreeGrafter"/>
</dbReference>
<dbReference type="GO" id="GO:0016020">
    <property type="term" value="C:membrane"/>
    <property type="evidence" value="ECO:0007669"/>
    <property type="project" value="TreeGrafter"/>
</dbReference>
<evidence type="ECO:0000259" key="1">
    <source>
        <dbReference type="Pfam" id="PF00487"/>
    </source>
</evidence>
<organism evidence="2 3">
    <name type="scientific">Speluncibacter jeojiensis</name>
    <dbReference type="NCBI Taxonomy" id="2710754"/>
    <lineage>
        <taxon>Bacteria</taxon>
        <taxon>Bacillati</taxon>
        <taxon>Actinomycetota</taxon>
        <taxon>Actinomycetes</taxon>
        <taxon>Mycobacteriales</taxon>
        <taxon>Speluncibacteraceae</taxon>
        <taxon>Speluncibacter</taxon>
    </lineage>
</organism>
<name>A0A9X4M0R4_9ACTN</name>
<dbReference type="PANTHER" id="PTHR19353:SF19">
    <property type="entry name" value="DELTA(5) FATTY ACID DESATURASE C-RELATED"/>
    <property type="match status" value="1"/>
</dbReference>
<dbReference type="CDD" id="cd03506">
    <property type="entry name" value="Delta6-FADS-like"/>
    <property type="match status" value="1"/>
</dbReference>